<dbReference type="GO" id="GO:0000139">
    <property type="term" value="C:Golgi membrane"/>
    <property type="evidence" value="ECO:0007669"/>
    <property type="project" value="UniProtKB-SubCell"/>
</dbReference>
<dbReference type="Pfam" id="PF04577">
    <property type="entry name" value="Glyco_transf_61"/>
    <property type="match status" value="1"/>
</dbReference>
<organism evidence="7 8">
    <name type="scientific">Sesamum alatum</name>
    <dbReference type="NCBI Taxonomy" id="300844"/>
    <lineage>
        <taxon>Eukaryota</taxon>
        <taxon>Viridiplantae</taxon>
        <taxon>Streptophyta</taxon>
        <taxon>Embryophyta</taxon>
        <taxon>Tracheophyta</taxon>
        <taxon>Spermatophyta</taxon>
        <taxon>Magnoliopsida</taxon>
        <taxon>eudicotyledons</taxon>
        <taxon>Gunneridae</taxon>
        <taxon>Pentapetalae</taxon>
        <taxon>asterids</taxon>
        <taxon>lamiids</taxon>
        <taxon>Lamiales</taxon>
        <taxon>Pedaliaceae</taxon>
        <taxon>Sesamum</taxon>
    </lineage>
</organism>
<keyword evidence="4" id="KW-0325">Glycoprotein</keyword>
<dbReference type="GO" id="GO:0016763">
    <property type="term" value="F:pentosyltransferase activity"/>
    <property type="evidence" value="ECO:0007669"/>
    <property type="project" value="UniProtKB-ARBA"/>
</dbReference>
<evidence type="ECO:0000256" key="5">
    <source>
        <dbReference type="SAM" id="Phobius"/>
    </source>
</evidence>
<dbReference type="EMBL" id="JACGWO010000012">
    <property type="protein sequence ID" value="KAK4414218.1"/>
    <property type="molecule type" value="Genomic_DNA"/>
</dbReference>
<comment type="subcellular location">
    <subcellularLocation>
        <location evidence="1">Golgi apparatus membrane</location>
        <topology evidence="1">Single-pass type II membrane protein</topology>
    </subcellularLocation>
</comment>
<reference evidence="7" key="1">
    <citation type="submission" date="2020-06" db="EMBL/GenBank/DDBJ databases">
        <authorList>
            <person name="Li T."/>
            <person name="Hu X."/>
            <person name="Zhang T."/>
            <person name="Song X."/>
            <person name="Zhang H."/>
            <person name="Dai N."/>
            <person name="Sheng W."/>
            <person name="Hou X."/>
            <person name="Wei L."/>
        </authorList>
    </citation>
    <scope>NUCLEOTIDE SEQUENCE</scope>
    <source>
        <strain evidence="7">3651</strain>
        <tissue evidence="7">Leaf</tissue>
    </source>
</reference>
<dbReference type="PANTHER" id="PTHR20961:SF5">
    <property type="entry name" value="GLYCOSYLTRANSFERASE-RELATED"/>
    <property type="match status" value="1"/>
</dbReference>
<evidence type="ECO:0000256" key="1">
    <source>
        <dbReference type="ARBA" id="ARBA00004323"/>
    </source>
</evidence>
<reference evidence="7" key="2">
    <citation type="journal article" date="2024" name="Plant">
        <title>Genomic evolution and insights into agronomic trait innovations of Sesamum species.</title>
        <authorList>
            <person name="Miao H."/>
            <person name="Wang L."/>
            <person name="Qu L."/>
            <person name="Liu H."/>
            <person name="Sun Y."/>
            <person name="Le M."/>
            <person name="Wang Q."/>
            <person name="Wei S."/>
            <person name="Zheng Y."/>
            <person name="Lin W."/>
            <person name="Duan Y."/>
            <person name="Cao H."/>
            <person name="Xiong S."/>
            <person name="Wang X."/>
            <person name="Wei L."/>
            <person name="Li C."/>
            <person name="Ma Q."/>
            <person name="Ju M."/>
            <person name="Zhao R."/>
            <person name="Li G."/>
            <person name="Mu C."/>
            <person name="Tian Q."/>
            <person name="Mei H."/>
            <person name="Zhang T."/>
            <person name="Gao T."/>
            <person name="Zhang H."/>
        </authorList>
    </citation>
    <scope>NUCLEOTIDE SEQUENCE</scope>
    <source>
        <strain evidence="7">3651</strain>
    </source>
</reference>
<evidence type="ECO:0000256" key="4">
    <source>
        <dbReference type="ARBA" id="ARBA00023180"/>
    </source>
</evidence>
<accession>A0AAE1XLT9</accession>
<sequence>MTYKTILDRSFSRQEQKKLACPPFFTCFLVAFTLCTVFKSYVDVVPPPIVYLEQYSMDWGLKMLMSTEEISKPRQSYIDADEISPNPILRNFSNSRSQVYEMTGDIRIHGNSSTIVVASTYAQDTTSWTIKPYARKGDRVVMGKVRTFKIIPQAPVAAPHCTRNFSVPAIVFSGGGYAGNPFHDFTDVLIPLYLTSREFNRTVMFLVANKRSWWTSKYKVLLQNLSMFDVIDIDNEDQVLCFPKMIVGLKAHKEFSIDPSKPPYNYSATDFTKFLKSTYALERQFVYDCGHNHKNCSTRGRPRLLVVSRKKTRHLINEGEVADLGRSLGFDVVVREMGWQVSSVARFVNSFDVMVGVHGAGLTNMVFLPENAVVIQIVPLGLQFLAKHYFQLPAKDMKLQYLEYKVCLNESSLSGKHPAAGGEGYRDGVVVDGKGWRDFRSVYLDNQDVNVELDRFRGTLLKALELVRS</sequence>
<keyword evidence="8" id="KW-1185">Reference proteome</keyword>
<name>A0AAE1XLT9_9LAMI</name>
<feature type="domain" description="Glycosyltransferase 61 catalytic" evidence="6">
    <location>
        <begin position="273"/>
        <end position="375"/>
    </location>
</feature>
<dbReference type="Proteomes" id="UP001293254">
    <property type="component" value="Unassembled WGS sequence"/>
</dbReference>
<evidence type="ECO:0000313" key="7">
    <source>
        <dbReference type="EMBL" id="KAK4414218.1"/>
    </source>
</evidence>
<evidence type="ECO:0000313" key="8">
    <source>
        <dbReference type="Proteomes" id="UP001293254"/>
    </source>
</evidence>
<dbReference type="InterPro" id="IPR049625">
    <property type="entry name" value="Glyco_transf_61_cat"/>
</dbReference>
<proteinExistence type="predicted"/>
<evidence type="ECO:0000256" key="3">
    <source>
        <dbReference type="ARBA" id="ARBA00022679"/>
    </source>
</evidence>
<keyword evidence="5" id="KW-0472">Membrane</keyword>
<keyword evidence="3" id="KW-0808">Transferase</keyword>
<gene>
    <name evidence="7" type="ORF">Salat_2834800</name>
</gene>
<comment type="caution">
    <text evidence="7">The sequence shown here is derived from an EMBL/GenBank/DDBJ whole genome shotgun (WGS) entry which is preliminary data.</text>
</comment>
<evidence type="ECO:0000256" key="2">
    <source>
        <dbReference type="ARBA" id="ARBA00022676"/>
    </source>
</evidence>
<keyword evidence="5" id="KW-0812">Transmembrane</keyword>
<dbReference type="InterPro" id="IPR007657">
    <property type="entry name" value="Glycosyltransferase_61"/>
</dbReference>
<protein>
    <submittedName>
        <fullName evidence="7">Alpha-1,3-arabinosyltransferase XAT2</fullName>
    </submittedName>
</protein>
<evidence type="ECO:0000259" key="6">
    <source>
        <dbReference type="Pfam" id="PF04577"/>
    </source>
</evidence>
<keyword evidence="2" id="KW-0328">Glycosyltransferase</keyword>
<keyword evidence="5" id="KW-1133">Transmembrane helix</keyword>
<dbReference type="PANTHER" id="PTHR20961">
    <property type="entry name" value="GLYCOSYLTRANSFERASE"/>
    <property type="match status" value="1"/>
</dbReference>
<dbReference type="AlphaFoldDB" id="A0AAE1XLT9"/>
<feature type="transmembrane region" description="Helical" evidence="5">
    <location>
        <begin position="21"/>
        <end position="42"/>
    </location>
</feature>